<reference evidence="1 2" key="1">
    <citation type="journal article" date="2020" name="Fungal Divers.">
        <title>Resolving the Mortierellaceae phylogeny through synthesis of multi-gene phylogenetics and phylogenomics.</title>
        <authorList>
            <person name="Vandepol N."/>
            <person name="Liber J."/>
            <person name="Desiro A."/>
            <person name="Na H."/>
            <person name="Kennedy M."/>
            <person name="Barry K."/>
            <person name="Grigoriev I.V."/>
            <person name="Miller A.N."/>
            <person name="O'Donnell K."/>
            <person name="Stajich J.E."/>
            <person name="Bonito G."/>
        </authorList>
    </citation>
    <scope>NUCLEOTIDE SEQUENCE [LARGE SCALE GENOMIC DNA]</scope>
    <source>
        <strain evidence="1 2">AD045</strain>
    </source>
</reference>
<accession>A0ABQ7JPG2</accession>
<evidence type="ECO:0000313" key="2">
    <source>
        <dbReference type="Proteomes" id="UP001194696"/>
    </source>
</evidence>
<proteinExistence type="predicted"/>
<name>A0ABQ7JPG2_9FUNG</name>
<dbReference type="EMBL" id="JAAAIM010001022">
    <property type="protein sequence ID" value="KAG0282672.1"/>
    <property type="molecule type" value="Genomic_DNA"/>
</dbReference>
<comment type="caution">
    <text evidence="1">The sequence shown here is derived from an EMBL/GenBank/DDBJ whole genome shotgun (WGS) entry which is preliminary data.</text>
</comment>
<protein>
    <submittedName>
        <fullName evidence="1">Uncharacterized protein</fullName>
    </submittedName>
</protein>
<organism evidence="1 2">
    <name type="scientific">Linnemannia gamsii</name>
    <dbReference type="NCBI Taxonomy" id="64522"/>
    <lineage>
        <taxon>Eukaryota</taxon>
        <taxon>Fungi</taxon>
        <taxon>Fungi incertae sedis</taxon>
        <taxon>Mucoromycota</taxon>
        <taxon>Mortierellomycotina</taxon>
        <taxon>Mortierellomycetes</taxon>
        <taxon>Mortierellales</taxon>
        <taxon>Mortierellaceae</taxon>
        <taxon>Linnemannia</taxon>
    </lineage>
</organism>
<dbReference type="Proteomes" id="UP001194696">
    <property type="component" value="Unassembled WGS sequence"/>
</dbReference>
<keyword evidence="2" id="KW-1185">Reference proteome</keyword>
<sequence>MASREKIVEHSSQGTWKALIEDTEDKLVAWEYRIIKCNLCRELDRLDQKHKDARHGRSEKTVLDILGFYFYRRCFRGEHTLEDDSVNASLVERAFGRIKIVNHNAITVVDEPFVFKAVENYFTATDPGFQTALKELMDRTDAAAQGNIFERYMMSVFSETFKSRRLTDWPHQPSIMEMCPDLVGEVEIMSVKLHQSSAKFYKKVWEKALATVSASCIQDHANDFQNFCPDKIYISMVVAYPMACAPKLPPVIEVPEKDARGVQQVVIRVSEINFSQIFPKKHVNFIDRLKNAGKRTADDVDSDDEDCSKKLKA</sequence>
<gene>
    <name evidence="1" type="ORF">BGZ96_000246</name>
</gene>
<evidence type="ECO:0000313" key="1">
    <source>
        <dbReference type="EMBL" id="KAG0282672.1"/>
    </source>
</evidence>